<name>A0A6S6WFV5_9PLEO</name>
<dbReference type="AlphaFoldDB" id="A0A6S6WFV5"/>
<dbReference type="Proteomes" id="UP000472372">
    <property type="component" value="Chromosome 7"/>
</dbReference>
<protein>
    <submittedName>
        <fullName evidence="2">Uncharacterized protein</fullName>
    </submittedName>
</protein>
<feature type="region of interest" description="Disordered" evidence="1">
    <location>
        <begin position="1"/>
        <end position="71"/>
    </location>
</feature>
<evidence type="ECO:0000313" key="3">
    <source>
        <dbReference type="Proteomes" id="UP000472372"/>
    </source>
</evidence>
<evidence type="ECO:0000256" key="1">
    <source>
        <dbReference type="SAM" id="MobiDB-lite"/>
    </source>
</evidence>
<organism evidence="2 3">
    <name type="scientific">Pyrenophora teres f. teres</name>
    <dbReference type="NCBI Taxonomy" id="97479"/>
    <lineage>
        <taxon>Eukaryota</taxon>
        <taxon>Fungi</taxon>
        <taxon>Dikarya</taxon>
        <taxon>Ascomycota</taxon>
        <taxon>Pezizomycotina</taxon>
        <taxon>Dothideomycetes</taxon>
        <taxon>Pleosporomycetidae</taxon>
        <taxon>Pleosporales</taxon>
        <taxon>Pleosporineae</taxon>
        <taxon>Pleosporaceae</taxon>
        <taxon>Pyrenophora</taxon>
    </lineage>
</organism>
<accession>A0A6S6WFV5</accession>
<dbReference type="EMBL" id="HG992983">
    <property type="protein sequence ID" value="CAE7192840.1"/>
    <property type="molecule type" value="Genomic_DNA"/>
</dbReference>
<feature type="compositionally biased region" description="Polar residues" evidence="1">
    <location>
        <begin position="17"/>
        <end position="41"/>
    </location>
</feature>
<gene>
    <name evidence="2" type="ORF">PTTW11_07632</name>
</gene>
<sequence>MENKATFVPTHNDDKSNALQDPTKQPVPNQQTLSFASTTSKDLSDSEAGPKGLSGDADDTATTKKSKGRKIKDAGATIATGTLAGLGHLLEAITR</sequence>
<evidence type="ECO:0000313" key="2">
    <source>
        <dbReference type="EMBL" id="CAE7192840.1"/>
    </source>
</evidence>
<reference evidence="2" key="1">
    <citation type="submission" date="2021-02" db="EMBL/GenBank/DDBJ databases">
        <authorList>
            <person name="Syme A R."/>
            <person name="Syme A R."/>
            <person name="Moolhuijzen P."/>
        </authorList>
    </citation>
    <scope>NUCLEOTIDE SEQUENCE</scope>
    <source>
        <strain evidence="2">W1-1</strain>
    </source>
</reference>
<proteinExistence type="predicted"/>